<dbReference type="KEGG" id="lhi:JP39_05085"/>
<dbReference type="GO" id="GO:0006147">
    <property type="term" value="P:guanine catabolic process"/>
    <property type="evidence" value="ECO:0007669"/>
    <property type="project" value="UniProtKB-UniRule"/>
</dbReference>
<dbReference type="EC" id="3.5.4.3" evidence="3 7"/>
<evidence type="ECO:0000256" key="4">
    <source>
        <dbReference type="ARBA" id="ARBA00022723"/>
    </source>
</evidence>
<evidence type="ECO:0000256" key="2">
    <source>
        <dbReference type="ARBA" id="ARBA00006745"/>
    </source>
</evidence>
<dbReference type="GO" id="GO:0008270">
    <property type="term" value="F:zinc ion binding"/>
    <property type="evidence" value="ECO:0007669"/>
    <property type="project" value="UniProtKB-UniRule"/>
</dbReference>
<evidence type="ECO:0000259" key="9">
    <source>
        <dbReference type="Pfam" id="PF01979"/>
    </source>
</evidence>
<dbReference type="InterPro" id="IPR032466">
    <property type="entry name" value="Metal_Hydrolase"/>
</dbReference>
<evidence type="ECO:0000256" key="5">
    <source>
        <dbReference type="ARBA" id="ARBA00022801"/>
    </source>
</evidence>
<evidence type="ECO:0000313" key="11">
    <source>
        <dbReference type="Proteomes" id="UP000061546"/>
    </source>
</evidence>
<dbReference type="Gene3D" id="2.30.40.10">
    <property type="entry name" value="Urease, subunit C, domain 1"/>
    <property type="match status" value="1"/>
</dbReference>
<comment type="function">
    <text evidence="8">Catalyzes the hydrolytic deamination of guanine, producing xanthine and ammonia.</text>
</comment>
<keyword evidence="4 8" id="KW-0479">Metal-binding</keyword>
<evidence type="ECO:0000256" key="6">
    <source>
        <dbReference type="ARBA" id="ARBA00022833"/>
    </source>
</evidence>
<gene>
    <name evidence="10" type="ORF">JP39_05085</name>
</gene>
<reference evidence="10 11" key="1">
    <citation type="submission" date="2015-08" db="EMBL/GenBank/DDBJ databases">
        <title>Genomic sequence of Lactobacillus heilongjiangensis DSM 28069, isolated from Chinese traditional pickle.</title>
        <authorList>
            <person name="Jiang X."/>
            <person name="Zheng B."/>
            <person name="Cheng H."/>
        </authorList>
    </citation>
    <scope>NUCLEOTIDE SEQUENCE [LARGE SCALE GENOMIC DNA]</scope>
    <source>
        <strain evidence="10 11">DSM 28069</strain>
    </source>
</reference>
<evidence type="ECO:0000256" key="7">
    <source>
        <dbReference type="NCBIfam" id="TIGR02967"/>
    </source>
</evidence>
<evidence type="ECO:0000256" key="8">
    <source>
        <dbReference type="RuleBase" id="RU366009"/>
    </source>
</evidence>
<feature type="domain" description="Amidohydrolase-related" evidence="9">
    <location>
        <begin position="64"/>
        <end position="430"/>
    </location>
</feature>
<comment type="pathway">
    <text evidence="1 8">Purine metabolism; guanine degradation; xanthine from guanine: step 1/1.</text>
</comment>
<dbReference type="AlphaFoldDB" id="A0A0K2LC76"/>
<dbReference type="UniPathway" id="UPA00603">
    <property type="reaction ID" value="UER00660"/>
</dbReference>
<dbReference type="NCBIfam" id="TIGR02967">
    <property type="entry name" value="guan_deamin"/>
    <property type="match status" value="1"/>
</dbReference>
<dbReference type="InterPro" id="IPR011059">
    <property type="entry name" value="Metal-dep_hydrolase_composite"/>
</dbReference>
<dbReference type="STRING" id="1074467.JP39_05085"/>
<organism evidence="10 11">
    <name type="scientific">Companilactobacillus heilongjiangensis</name>
    <dbReference type="NCBI Taxonomy" id="1074467"/>
    <lineage>
        <taxon>Bacteria</taxon>
        <taxon>Bacillati</taxon>
        <taxon>Bacillota</taxon>
        <taxon>Bacilli</taxon>
        <taxon>Lactobacillales</taxon>
        <taxon>Lactobacillaceae</taxon>
        <taxon>Companilactobacillus</taxon>
    </lineage>
</organism>
<comment type="cofactor">
    <cofactor evidence="8">
        <name>Zn(2+)</name>
        <dbReference type="ChEBI" id="CHEBI:29105"/>
    </cofactor>
    <text evidence="8">Binds 1 zinc ion per subunit.</text>
</comment>
<keyword evidence="11" id="KW-1185">Reference proteome</keyword>
<keyword evidence="5 8" id="KW-0378">Hydrolase</keyword>
<dbReference type="PANTHER" id="PTHR11271">
    <property type="entry name" value="GUANINE DEAMINASE"/>
    <property type="match status" value="1"/>
</dbReference>
<evidence type="ECO:0000313" key="10">
    <source>
        <dbReference type="EMBL" id="ALB28783.1"/>
    </source>
</evidence>
<dbReference type="InterPro" id="IPR014311">
    <property type="entry name" value="Guanine_deaminase"/>
</dbReference>
<proteinExistence type="inferred from homology"/>
<name>A0A0K2LC76_9LACO</name>
<dbReference type="SUPFAM" id="SSF51338">
    <property type="entry name" value="Composite domain of metallo-dependent hydrolases"/>
    <property type="match status" value="1"/>
</dbReference>
<dbReference type="EMBL" id="CP012559">
    <property type="protein sequence ID" value="ALB28783.1"/>
    <property type="molecule type" value="Genomic_DNA"/>
</dbReference>
<dbReference type="Pfam" id="PF01979">
    <property type="entry name" value="Amidohydro_1"/>
    <property type="match status" value="1"/>
</dbReference>
<dbReference type="GO" id="GO:0008892">
    <property type="term" value="F:guanine deaminase activity"/>
    <property type="evidence" value="ECO:0007669"/>
    <property type="project" value="UniProtKB-UniRule"/>
</dbReference>
<evidence type="ECO:0000256" key="3">
    <source>
        <dbReference type="ARBA" id="ARBA00012781"/>
    </source>
</evidence>
<dbReference type="Proteomes" id="UP000061546">
    <property type="component" value="Chromosome"/>
</dbReference>
<dbReference type="Gene3D" id="3.20.20.140">
    <property type="entry name" value="Metal-dependent hydrolases"/>
    <property type="match status" value="1"/>
</dbReference>
<comment type="similarity">
    <text evidence="2 8">Belongs to the metallo-dependent hydrolases superfamily. ATZ/TRZ family.</text>
</comment>
<dbReference type="InterPro" id="IPR006680">
    <property type="entry name" value="Amidohydro-rel"/>
</dbReference>
<accession>A0A0K2LC76</accession>
<comment type="catalytic activity">
    <reaction evidence="8">
        <text>guanine + H2O + H(+) = xanthine + NH4(+)</text>
        <dbReference type="Rhea" id="RHEA:14665"/>
        <dbReference type="ChEBI" id="CHEBI:15377"/>
        <dbReference type="ChEBI" id="CHEBI:15378"/>
        <dbReference type="ChEBI" id="CHEBI:16235"/>
        <dbReference type="ChEBI" id="CHEBI:17712"/>
        <dbReference type="ChEBI" id="CHEBI:28938"/>
        <dbReference type="EC" id="3.5.4.3"/>
    </reaction>
</comment>
<dbReference type="RefSeq" id="WP_041499393.1">
    <property type="nucleotide sequence ID" value="NZ_BJDV01000011.1"/>
</dbReference>
<dbReference type="PANTHER" id="PTHR11271:SF6">
    <property type="entry name" value="GUANINE DEAMINASE"/>
    <property type="match status" value="1"/>
</dbReference>
<dbReference type="SUPFAM" id="SSF51556">
    <property type="entry name" value="Metallo-dependent hydrolases"/>
    <property type="match status" value="1"/>
</dbReference>
<keyword evidence="6 8" id="KW-0862">Zinc</keyword>
<dbReference type="GO" id="GO:0005829">
    <property type="term" value="C:cytosol"/>
    <property type="evidence" value="ECO:0007669"/>
    <property type="project" value="TreeGrafter"/>
</dbReference>
<dbReference type="InterPro" id="IPR051607">
    <property type="entry name" value="Metallo-dep_hydrolases"/>
</dbReference>
<sequence>MVFEGNYFSSATFDKADFTPDSLICVDQSGIIDRVVSASDSDYQIVKQAAMDNDILKQIPKGSYLLPGFTDLHIHAPQWPQAGLALDKPLNEWLNTYTFPLEAKFKDLQYAKKVYQSLIKELLANGTTTGLFFGSVHTDANLVLAKVCAKLGQRAFIGKVAMDNPDQTPDYYRDESSQVALEETETFILKMQALQEQTNADITSVITPRFVPSCTDETLQGLGDLAKKYDLPIQSHCSESIWEDHYATERFNLRDAEVLNKFGLLTDKSVMAHGTQLSDSDLDLFEKTQTAIAHCPISNAYFGNSVMRVHDAYQKNVKIGLGTDISGGFSPSIYRNMQQAIMSSQMLQDSSQKPARLSASNVFYLATIGGANALHINSGQIKAGFKADLQIVQDQYFELSSNNSDEIFERLVYHTNKENIKQVYVAGNLVHDNRGEK</sequence>
<evidence type="ECO:0000256" key="1">
    <source>
        <dbReference type="ARBA" id="ARBA00004984"/>
    </source>
</evidence>
<protein>
    <recommendedName>
        <fullName evidence="3 7">Guanine deaminase</fullName>
        <shortName evidence="8">Guanase</shortName>
        <ecNumber evidence="3 7">3.5.4.3</ecNumber>
    </recommendedName>
    <alternativeName>
        <fullName evidence="8">Guanine aminohydrolase</fullName>
    </alternativeName>
</protein>